<comment type="caution">
    <text evidence="2">The sequence shown here is derived from an EMBL/GenBank/DDBJ whole genome shotgun (WGS) entry which is preliminary data.</text>
</comment>
<feature type="transmembrane region" description="Helical" evidence="1">
    <location>
        <begin position="137"/>
        <end position="157"/>
    </location>
</feature>
<dbReference type="Proteomes" id="UP000664317">
    <property type="component" value="Unassembled WGS sequence"/>
</dbReference>
<protein>
    <recommendedName>
        <fullName evidence="4">DUF4178 domain-containing protein</fullName>
    </recommendedName>
</protein>
<evidence type="ECO:0000313" key="2">
    <source>
        <dbReference type="EMBL" id="MBN7811604.1"/>
    </source>
</evidence>
<dbReference type="EMBL" id="JAFKCT010000004">
    <property type="protein sequence ID" value="MBN7811604.1"/>
    <property type="molecule type" value="Genomic_DNA"/>
</dbReference>
<proteinExistence type="predicted"/>
<keyword evidence="3" id="KW-1185">Reference proteome</keyword>
<evidence type="ECO:0000313" key="3">
    <source>
        <dbReference type="Proteomes" id="UP000664317"/>
    </source>
</evidence>
<evidence type="ECO:0000256" key="1">
    <source>
        <dbReference type="SAM" id="Phobius"/>
    </source>
</evidence>
<dbReference type="RefSeq" id="WP_206578382.1">
    <property type="nucleotide sequence ID" value="NZ_JAFKCT010000004.1"/>
</dbReference>
<keyword evidence="1" id="KW-0812">Transmembrane</keyword>
<keyword evidence="1" id="KW-0472">Membrane</keyword>
<evidence type="ECO:0008006" key="4">
    <source>
        <dbReference type="Google" id="ProtNLM"/>
    </source>
</evidence>
<accession>A0ABS3C4S8</accession>
<organism evidence="2 3">
    <name type="scientific">Algoriphagus oliviformis</name>
    <dbReference type="NCBI Taxonomy" id="2811231"/>
    <lineage>
        <taxon>Bacteria</taxon>
        <taxon>Pseudomonadati</taxon>
        <taxon>Bacteroidota</taxon>
        <taxon>Cytophagia</taxon>
        <taxon>Cytophagales</taxon>
        <taxon>Cyclobacteriaceae</taxon>
        <taxon>Algoriphagus</taxon>
    </lineage>
</organism>
<name>A0ABS3C4S8_9BACT</name>
<sequence length="250" mass="27584">MKLLAMKGLSGAQELVAEFATEQVVCELIHSLDWSGFNSVTLERDSKNWMDVSGNLSGDGLAIVFEENGVQYFSESAPASVEEMGEALKLFLKNDDGFKRLGFVSANESVAPLSETNYGLWKVRFEVLEKQEARRRWFNVLVAVLLVGGFGFIFHLGSIGELKFLARKTDHTSATVTSVSARYLKGGYVNVVNYEFDFGGKVYQGSFWGTTSIGSFKKGDVIQVKFVVDNPSRSKMTGKFVDMGSSKSED</sequence>
<gene>
    <name evidence="2" type="ORF">J0A68_11625</name>
</gene>
<reference evidence="2 3" key="1">
    <citation type="submission" date="2021-03" db="EMBL/GenBank/DDBJ databases">
        <title>novel species isolated from a fishpond in China.</title>
        <authorList>
            <person name="Lu H."/>
            <person name="Cai Z."/>
        </authorList>
    </citation>
    <scope>NUCLEOTIDE SEQUENCE [LARGE SCALE GENOMIC DNA]</scope>
    <source>
        <strain evidence="2 3">H41</strain>
    </source>
</reference>
<keyword evidence="1" id="KW-1133">Transmembrane helix</keyword>